<sequence length="137" mass="15474">MNREYFVHSRGFISWPLPDSLPFWSKRSSLFRLLQRNDSYDDSLYVLHSILTLAVGPAQAARLSTLSHELSDPDVAVYASHDRVTQNGLGSLSTIYYVTSCHTCQPWSEWRMRLVPLGICSNAFSAISVTMDNTGWS</sequence>
<dbReference type="Proteomes" id="UP000199652">
    <property type="component" value="Unassembled WGS sequence"/>
</dbReference>
<gene>
    <name evidence="1" type="ORF">SAMN04488579_13912</name>
</gene>
<protein>
    <submittedName>
        <fullName evidence="1">Uncharacterized protein</fullName>
    </submittedName>
</protein>
<keyword evidence="2" id="KW-1185">Reference proteome</keyword>
<dbReference type="EMBL" id="FNOU01000039">
    <property type="protein sequence ID" value="SDY47271.1"/>
    <property type="molecule type" value="Genomic_DNA"/>
</dbReference>
<reference evidence="2" key="1">
    <citation type="submission" date="2016-10" db="EMBL/GenBank/DDBJ databases">
        <authorList>
            <person name="Varghese N."/>
            <person name="Submissions S."/>
        </authorList>
    </citation>
    <scope>NUCLEOTIDE SEQUENCE [LARGE SCALE GENOMIC DNA]</scope>
    <source>
        <strain evidence="2">VPI 5359</strain>
    </source>
</reference>
<evidence type="ECO:0000313" key="1">
    <source>
        <dbReference type="EMBL" id="SDY47271.1"/>
    </source>
</evidence>
<proteinExistence type="predicted"/>
<evidence type="ECO:0000313" key="2">
    <source>
        <dbReference type="Proteomes" id="UP000199652"/>
    </source>
</evidence>
<dbReference type="AlphaFoldDB" id="A0A1H3K539"/>
<organism evidence="1 2">
    <name type="scientific">Eubacterium barkeri</name>
    <name type="common">Clostridium barkeri</name>
    <dbReference type="NCBI Taxonomy" id="1528"/>
    <lineage>
        <taxon>Bacteria</taxon>
        <taxon>Bacillati</taxon>
        <taxon>Bacillota</taxon>
        <taxon>Clostridia</taxon>
        <taxon>Eubacteriales</taxon>
        <taxon>Eubacteriaceae</taxon>
        <taxon>Eubacterium</taxon>
    </lineage>
</organism>
<name>A0A1H3K539_EUBBA</name>
<accession>A0A1H3K539</accession>